<dbReference type="RefSeq" id="WP_065444657.1">
    <property type="nucleotide sequence ID" value="NZ_MBEC01000197.1"/>
</dbReference>
<accession>A0A1B9CSR6</accession>
<name>A0A1B9CSR6_MYCMA</name>
<keyword evidence="1" id="KW-0472">Membrane</keyword>
<dbReference type="Proteomes" id="UP000092683">
    <property type="component" value="Unassembled WGS sequence"/>
</dbReference>
<evidence type="ECO:0000313" key="3">
    <source>
        <dbReference type="Proteomes" id="UP000092683"/>
    </source>
</evidence>
<feature type="transmembrane region" description="Helical" evidence="1">
    <location>
        <begin position="21"/>
        <end position="44"/>
    </location>
</feature>
<feature type="transmembrane region" description="Helical" evidence="1">
    <location>
        <begin position="64"/>
        <end position="87"/>
    </location>
</feature>
<keyword evidence="1" id="KW-1133">Transmembrane helix</keyword>
<protein>
    <recommendedName>
        <fullName evidence="4">DUF2254 domain-containing protein</fullName>
    </recommendedName>
</protein>
<keyword evidence="1" id="KW-0812">Transmembrane</keyword>
<dbReference type="Pfam" id="PF10011">
    <property type="entry name" value="DUF2254"/>
    <property type="match status" value="1"/>
</dbReference>
<dbReference type="InterPro" id="IPR018723">
    <property type="entry name" value="DUF2254_membrane"/>
</dbReference>
<feature type="transmembrane region" description="Helical" evidence="1">
    <location>
        <begin position="107"/>
        <end position="123"/>
    </location>
</feature>
<feature type="transmembrane region" description="Helical" evidence="1">
    <location>
        <begin position="143"/>
        <end position="168"/>
    </location>
</feature>
<gene>
    <name evidence="2" type="ORF">A5677_05190</name>
</gene>
<evidence type="ECO:0008006" key="4">
    <source>
        <dbReference type="Google" id="ProtNLM"/>
    </source>
</evidence>
<sequence length="452" mass="48730">MPSTTWRSQVSDALLTRLWPVPLLGVVVAIAAGLTVPALDRAVGDALPHVRLLSGSTIDDARELLGTITTAMMTVTSLTFSLTVVTLQLASGQYSPRLLRTFARDRFVQTTMALFLATFAYALTVLKNIQNGPSQTVYAVPHIAVSIAAILALFSVVGLVFFLAHLVAEIRVETMMHTVCADALSAGSETFRALESEEDREPIPRPPARATLIAGRSSGFLVSIDEGALLSAALGADAVVVVTRAPGDWVVEGDPLALAWALDPSDTLEDERLRKLTECVAAAVRTGNERTPVQDVGYGLRQLTDLAVKALSPGVNDPTTAVHALGYSSTLLCHLARRSLHHTVLCRDDVPRAIIHQPTFGELLNLAVAQPRRYGADDPAVLARLLTLLREVAWQAREPEHRCAIEDQLSRLRGTISTQDFHEAEINELGALQRDVEAVLAGDWRPEVESGS</sequence>
<proteinExistence type="predicted"/>
<reference evidence="2 3" key="1">
    <citation type="submission" date="2016-06" db="EMBL/GenBank/DDBJ databases">
        <authorList>
            <person name="Kjaerup R.B."/>
            <person name="Dalgaard T.S."/>
            <person name="Juul-Madsen H.R."/>
        </authorList>
    </citation>
    <scope>NUCLEOTIDE SEQUENCE [LARGE SCALE GENOMIC DNA]</scope>
    <source>
        <strain evidence="2 3">E3012</strain>
    </source>
</reference>
<dbReference type="EMBL" id="MBEE01000232">
    <property type="protein sequence ID" value="OCB45533.1"/>
    <property type="molecule type" value="Genomic_DNA"/>
</dbReference>
<dbReference type="AlphaFoldDB" id="A0A1B9CSR6"/>
<evidence type="ECO:0000313" key="2">
    <source>
        <dbReference type="EMBL" id="OCB45533.1"/>
    </source>
</evidence>
<organism evidence="2 3">
    <name type="scientific">Mycobacterium malmoense</name>
    <dbReference type="NCBI Taxonomy" id="1780"/>
    <lineage>
        <taxon>Bacteria</taxon>
        <taxon>Bacillati</taxon>
        <taxon>Actinomycetota</taxon>
        <taxon>Actinomycetes</taxon>
        <taxon>Mycobacteriales</taxon>
        <taxon>Mycobacteriaceae</taxon>
        <taxon>Mycobacterium</taxon>
    </lineage>
</organism>
<comment type="caution">
    <text evidence="2">The sequence shown here is derived from an EMBL/GenBank/DDBJ whole genome shotgun (WGS) entry which is preliminary data.</text>
</comment>
<evidence type="ECO:0000256" key="1">
    <source>
        <dbReference type="SAM" id="Phobius"/>
    </source>
</evidence>